<dbReference type="PANTHER" id="PTHR42812:SF12">
    <property type="entry name" value="BETA-XYLOSIDASE-RELATED"/>
    <property type="match status" value="1"/>
</dbReference>
<dbReference type="InterPro" id="IPR023296">
    <property type="entry name" value="Glyco_hydro_beta-prop_sf"/>
</dbReference>
<dbReference type="PANTHER" id="PTHR42812">
    <property type="entry name" value="BETA-XYLOSIDASE"/>
    <property type="match status" value="1"/>
</dbReference>
<evidence type="ECO:0000313" key="6">
    <source>
        <dbReference type="EMBL" id="TMU55149.1"/>
    </source>
</evidence>
<evidence type="ECO:0000259" key="5">
    <source>
        <dbReference type="Pfam" id="PF17851"/>
    </source>
</evidence>
<keyword evidence="7" id="KW-1185">Reference proteome</keyword>
<dbReference type="InterPro" id="IPR006710">
    <property type="entry name" value="Glyco_hydro_43"/>
</dbReference>
<dbReference type="Gene3D" id="2.115.10.20">
    <property type="entry name" value="Glycosyl hydrolase domain, family 43"/>
    <property type="match status" value="1"/>
</dbReference>
<dbReference type="EMBL" id="VCNI01000002">
    <property type="protein sequence ID" value="TMU55149.1"/>
    <property type="molecule type" value="Genomic_DNA"/>
</dbReference>
<dbReference type="RefSeq" id="WP_138837007.1">
    <property type="nucleotide sequence ID" value="NZ_VCNI01000002.1"/>
</dbReference>
<proteinExistence type="inferred from homology"/>
<dbReference type="InterPro" id="IPR013320">
    <property type="entry name" value="ConA-like_dom_sf"/>
</dbReference>
<dbReference type="Pfam" id="PF17851">
    <property type="entry name" value="GH43_C2"/>
    <property type="match status" value="1"/>
</dbReference>
<dbReference type="Gene3D" id="2.60.120.200">
    <property type="match status" value="1"/>
</dbReference>
<dbReference type="SUPFAM" id="SSF49899">
    <property type="entry name" value="Concanavalin A-like lectins/glucanases"/>
    <property type="match status" value="1"/>
</dbReference>
<dbReference type="Proteomes" id="UP000751614">
    <property type="component" value="Unassembled WGS sequence"/>
</dbReference>
<dbReference type="SUPFAM" id="SSF75005">
    <property type="entry name" value="Arabinanase/levansucrase/invertase"/>
    <property type="match status" value="1"/>
</dbReference>
<comment type="caution">
    <text evidence="6">The sequence shown here is derived from an EMBL/GenBank/DDBJ whole genome shotgun (WGS) entry which is preliminary data.</text>
</comment>
<dbReference type="GO" id="GO:0016787">
    <property type="term" value="F:hydrolase activity"/>
    <property type="evidence" value="ECO:0007669"/>
    <property type="project" value="UniProtKB-KW"/>
</dbReference>
<feature type="domain" description="Beta-xylosidase C-terminal Concanavalin A-like" evidence="5">
    <location>
        <begin position="323"/>
        <end position="526"/>
    </location>
</feature>
<comment type="similarity">
    <text evidence="1 4">Belongs to the glycosyl hydrolase 43 family.</text>
</comment>
<protein>
    <submittedName>
        <fullName evidence="6">Glycoside hydrolase family 43 protein</fullName>
    </submittedName>
</protein>
<keyword evidence="2 4" id="KW-0378">Hydrolase</keyword>
<organism evidence="6 7">
    <name type="scientific">Flagellimonas algicola</name>
    <dbReference type="NCBI Taxonomy" id="2583815"/>
    <lineage>
        <taxon>Bacteria</taxon>
        <taxon>Pseudomonadati</taxon>
        <taxon>Bacteroidota</taxon>
        <taxon>Flavobacteriia</taxon>
        <taxon>Flavobacteriales</taxon>
        <taxon>Flavobacteriaceae</taxon>
        <taxon>Flagellimonas</taxon>
    </lineage>
</organism>
<reference evidence="6 7" key="1">
    <citation type="submission" date="2019-05" db="EMBL/GenBank/DDBJ databases">
        <title>Flagellimonas sp. AsT0115, sp. nov., isolated from a marine red algae, Asparagopsis taxiformis.</title>
        <authorList>
            <person name="Kim J."/>
            <person name="Jeong S.E."/>
            <person name="Jeon C.O."/>
        </authorList>
    </citation>
    <scope>NUCLEOTIDE SEQUENCE [LARGE SCALE GENOMIC DNA]</scope>
    <source>
        <strain evidence="6 7">AsT0115</strain>
    </source>
</reference>
<evidence type="ECO:0000313" key="7">
    <source>
        <dbReference type="Proteomes" id="UP000751614"/>
    </source>
</evidence>
<sequence length="539" mass="61697">MSYIQNPILKGFNPDPSICRVGDDYFIATSTFEWFPGVQIHHSKDLKNWRLVARPLNRTSQLQMKGIPDSCGVWAPCLTYDNGVFYLVYTNVKSFDGVWKDTPNYMVTTTDIYGDWSEPIYLSSRGFDGSLFHDRGKKWYVSMLVDHRNGRFFGGIEMQEYDPLQKKLVGDVHYLTEGTDLGLTEGPHLYKRGDYYYIVLAEGGTEYGHAMSIGRSSSIFGPYEFHPKHPFISAAESEGNPLQKSGHGDLVETQNGDWYAVFLVGRPLTTRGNCTLGRETAIEELEWKDGWPWLKSGGRVPRERIPKPNLPEHTFSHNGSMVNFDAHMVPIEFQSLRIPMTEDWCSLTARNGYLRLYGKESLTSLHQQSLLARRIQDFHIVASTEVEFQPQNLHHMAGLVFYYNAGHYHYVCITSNPDGSKKMLNVISSDNYKMSFQEELEDVTGVESVVLKGEMNREILQFSCSTDGKTFKKIGRELDASILSDDHVRDGRSRYRPAFTGSFVGICCQDLAMNEHHADFKWFDYQEIKYLQNQSNEKK</sequence>
<evidence type="ECO:0000256" key="1">
    <source>
        <dbReference type="ARBA" id="ARBA00009865"/>
    </source>
</evidence>
<dbReference type="Pfam" id="PF04616">
    <property type="entry name" value="Glyco_hydro_43"/>
    <property type="match status" value="1"/>
</dbReference>
<accession>A0ABY2WJX5</accession>
<dbReference type="CDD" id="cd09000">
    <property type="entry name" value="GH43_SXA-like"/>
    <property type="match status" value="1"/>
</dbReference>
<dbReference type="InterPro" id="IPR051795">
    <property type="entry name" value="Glycosyl_Hydrlase_43"/>
</dbReference>
<dbReference type="InterPro" id="IPR041542">
    <property type="entry name" value="GH43_C2"/>
</dbReference>
<keyword evidence="3 4" id="KW-0326">Glycosidase</keyword>
<evidence type="ECO:0000256" key="2">
    <source>
        <dbReference type="ARBA" id="ARBA00022801"/>
    </source>
</evidence>
<evidence type="ECO:0000256" key="4">
    <source>
        <dbReference type="RuleBase" id="RU361187"/>
    </source>
</evidence>
<evidence type="ECO:0000256" key="3">
    <source>
        <dbReference type="ARBA" id="ARBA00023295"/>
    </source>
</evidence>
<gene>
    <name evidence="6" type="ORF">FGG15_13275</name>
</gene>
<name>A0ABY2WJX5_9FLAO</name>